<dbReference type="InterPro" id="IPR025121">
    <property type="entry name" value="GTPase_HflX_N"/>
</dbReference>
<protein>
    <recommendedName>
        <fullName evidence="6">GTPase HflX</fullName>
    </recommendedName>
    <alternativeName>
        <fullName evidence="6">GTP-binding protein HflX</fullName>
    </alternativeName>
</protein>
<dbReference type="GO" id="GO:0005737">
    <property type="term" value="C:cytoplasm"/>
    <property type="evidence" value="ECO:0007669"/>
    <property type="project" value="UniProtKB-SubCell"/>
</dbReference>
<dbReference type="GO" id="GO:0046872">
    <property type="term" value="F:metal ion binding"/>
    <property type="evidence" value="ECO:0007669"/>
    <property type="project" value="UniProtKB-KW"/>
</dbReference>
<dbReference type="InterPro" id="IPR006073">
    <property type="entry name" value="GTP-bd"/>
</dbReference>
<comment type="subunit">
    <text evidence="6">Monomer. Associates with the 50S ribosomal subunit.</text>
</comment>
<feature type="coiled-coil region" evidence="7">
    <location>
        <begin position="338"/>
        <end position="372"/>
    </location>
</feature>
<dbReference type="Gene3D" id="6.10.250.2860">
    <property type="match status" value="1"/>
</dbReference>
<gene>
    <name evidence="6 9" type="primary">hflX</name>
    <name evidence="9" type="ORF">NSA47_04380</name>
</gene>
<sequence>MIIGNIEGIRKVELDRLESLLDYRMEKDNIIDEYVVSILADITEKTNREVSIMIDRRGKIFSIGIGDSESADLPPIDSLAKRKILSGFRNVHTHPSGNSTLSELDLTAGLNLKLDLMMSIGVKDGRPTMANIAYLKVSEDEQFRMEEKGPYTLEEIVDINFSSFVGEIEKQMNVLQYLIEQNVEKEKAILVGVELNQSQSLLDIESSLDELEQLAITAGAEVIGKIEQKRDKIDKAFYIGKGKLKELAYLRQKENANLIIFDDELSGSQIRNLEEVLGVKVLDRAALILDIFASRAKSKEGKLQVELAQLKYRLPRLVGLGTVLSRTGGGIGTRGPGEKKLETDRRHIHRQINDLEKQLKEIEKHRELQKNRREKGNIPIVSLVGYTNAGKSTIFNSLTESDVMAENKLFATLDPTTRQLVLPNQQKVLLVDTVGFINKLPHDLINAFKSTLEEAKYADLLLHIVDASNPEMGKQIMVVKNILKELGAGEKNQIVVFNKIDKQNEQLQFTYPTIKEEKVKISALSKEGIEHLLNKIKDNIGDNRRIVTLKIPYDKGNILSALHERGKVLHEEFTNEGTQIEIEMDKSLIEKYKNYSIS</sequence>
<dbReference type="PANTHER" id="PTHR10229:SF0">
    <property type="entry name" value="GTP-BINDING PROTEIN 6-RELATED"/>
    <property type="match status" value="1"/>
</dbReference>
<dbReference type="InterPro" id="IPR030394">
    <property type="entry name" value="G_HFLX_dom"/>
</dbReference>
<dbReference type="InterPro" id="IPR005225">
    <property type="entry name" value="Small_GTP-bd"/>
</dbReference>
<evidence type="ECO:0000256" key="4">
    <source>
        <dbReference type="ARBA" id="ARBA00022842"/>
    </source>
</evidence>
<keyword evidence="2" id="KW-0479">Metal-binding</keyword>
<keyword evidence="7" id="KW-0175">Coiled coil</keyword>
<keyword evidence="5 6" id="KW-0342">GTP-binding</keyword>
<dbReference type="SUPFAM" id="SSF52540">
    <property type="entry name" value="P-loop containing nucleoside triphosphate hydrolases"/>
    <property type="match status" value="1"/>
</dbReference>
<dbReference type="Pfam" id="PF16360">
    <property type="entry name" value="GTP-bdg_M"/>
    <property type="match status" value="1"/>
</dbReference>
<dbReference type="GO" id="GO:0005525">
    <property type="term" value="F:GTP binding"/>
    <property type="evidence" value="ECO:0007669"/>
    <property type="project" value="UniProtKB-UniRule"/>
</dbReference>
<dbReference type="GO" id="GO:0043022">
    <property type="term" value="F:ribosome binding"/>
    <property type="evidence" value="ECO:0007669"/>
    <property type="project" value="TreeGrafter"/>
</dbReference>
<dbReference type="GO" id="GO:0003924">
    <property type="term" value="F:GTPase activity"/>
    <property type="evidence" value="ECO:0007669"/>
    <property type="project" value="UniProtKB-UniRule"/>
</dbReference>
<name>A0AAE3HD40_9FIRM</name>
<comment type="caution">
    <text evidence="9">The sequence shown here is derived from an EMBL/GenBank/DDBJ whole genome shotgun (WGS) entry which is preliminary data.</text>
</comment>
<dbReference type="PROSITE" id="PS51705">
    <property type="entry name" value="G_HFLX"/>
    <property type="match status" value="1"/>
</dbReference>
<evidence type="ECO:0000256" key="5">
    <source>
        <dbReference type="ARBA" id="ARBA00023134"/>
    </source>
</evidence>
<organism evidence="9 10">
    <name type="scientific">Irregularibacter muris</name>
    <dbReference type="NCBI Taxonomy" id="1796619"/>
    <lineage>
        <taxon>Bacteria</taxon>
        <taxon>Bacillati</taxon>
        <taxon>Bacillota</taxon>
        <taxon>Clostridia</taxon>
        <taxon>Eubacteriales</taxon>
        <taxon>Eubacteriaceae</taxon>
        <taxon>Irregularibacter</taxon>
    </lineage>
</organism>
<keyword evidence="4" id="KW-0460">Magnesium</keyword>
<dbReference type="Pfam" id="PF01926">
    <property type="entry name" value="MMR_HSR1"/>
    <property type="match status" value="1"/>
</dbReference>
<keyword evidence="3 6" id="KW-0547">Nucleotide-binding</keyword>
<dbReference type="InterPro" id="IPR032305">
    <property type="entry name" value="GTP-bd_M"/>
</dbReference>
<dbReference type="Gene3D" id="3.40.50.11060">
    <property type="entry name" value="GTPase HflX, N-terminal domain"/>
    <property type="match status" value="1"/>
</dbReference>
<dbReference type="InterPro" id="IPR016496">
    <property type="entry name" value="GTPase_HflX"/>
</dbReference>
<accession>A0AAE3HD40</accession>
<reference evidence="9" key="1">
    <citation type="submission" date="2022-07" db="EMBL/GenBank/DDBJ databases">
        <title>Enhanced cultured diversity of the mouse gut microbiota enables custom-made synthetic communities.</title>
        <authorList>
            <person name="Afrizal A."/>
        </authorList>
    </citation>
    <scope>NUCLEOTIDE SEQUENCE</scope>
    <source>
        <strain evidence="9">DSM 28593</strain>
    </source>
</reference>
<dbReference type="NCBIfam" id="TIGR03156">
    <property type="entry name" value="GTP_HflX"/>
    <property type="match status" value="1"/>
</dbReference>
<comment type="similarity">
    <text evidence="6">Belongs to the TRAFAC class OBG-HflX-like GTPase superfamily. HflX GTPase family.</text>
</comment>
<dbReference type="Proteomes" id="UP001205748">
    <property type="component" value="Unassembled WGS sequence"/>
</dbReference>
<dbReference type="PRINTS" id="PR00326">
    <property type="entry name" value="GTP1OBG"/>
</dbReference>
<dbReference type="HAMAP" id="MF_00900">
    <property type="entry name" value="GTPase_HflX"/>
    <property type="match status" value="1"/>
</dbReference>
<dbReference type="FunFam" id="3.40.50.11060:FF:000001">
    <property type="entry name" value="GTPase HflX"/>
    <property type="match status" value="1"/>
</dbReference>
<evidence type="ECO:0000256" key="6">
    <source>
        <dbReference type="HAMAP-Rule" id="MF_00900"/>
    </source>
</evidence>
<dbReference type="CDD" id="cd01878">
    <property type="entry name" value="HflX"/>
    <property type="match status" value="1"/>
</dbReference>
<evidence type="ECO:0000313" key="10">
    <source>
        <dbReference type="Proteomes" id="UP001205748"/>
    </source>
</evidence>
<proteinExistence type="inferred from homology"/>
<dbReference type="AlphaFoldDB" id="A0AAE3HD40"/>
<comment type="function">
    <text evidence="6">GTPase that associates with the 50S ribosomal subunit and may have a role during protein synthesis or ribosome biogenesis.</text>
</comment>
<feature type="domain" description="Hflx-type G" evidence="8">
    <location>
        <begin position="379"/>
        <end position="543"/>
    </location>
</feature>
<dbReference type="Pfam" id="PF13167">
    <property type="entry name" value="GTP-bdg_N"/>
    <property type="match status" value="1"/>
</dbReference>
<dbReference type="PANTHER" id="PTHR10229">
    <property type="entry name" value="GTP-BINDING PROTEIN HFLX"/>
    <property type="match status" value="1"/>
</dbReference>
<evidence type="ECO:0000256" key="1">
    <source>
        <dbReference type="ARBA" id="ARBA00022490"/>
    </source>
</evidence>
<evidence type="ECO:0000256" key="7">
    <source>
        <dbReference type="SAM" id="Coils"/>
    </source>
</evidence>
<keyword evidence="10" id="KW-1185">Reference proteome</keyword>
<dbReference type="InterPro" id="IPR027417">
    <property type="entry name" value="P-loop_NTPase"/>
</dbReference>
<evidence type="ECO:0000256" key="3">
    <source>
        <dbReference type="ARBA" id="ARBA00022741"/>
    </source>
</evidence>
<evidence type="ECO:0000313" key="9">
    <source>
        <dbReference type="EMBL" id="MCR1898225.1"/>
    </source>
</evidence>
<dbReference type="EMBL" id="JANKAS010000002">
    <property type="protein sequence ID" value="MCR1898225.1"/>
    <property type="molecule type" value="Genomic_DNA"/>
</dbReference>
<dbReference type="FunFam" id="3.40.50.300:FF:000173">
    <property type="entry name" value="GTPase HflX"/>
    <property type="match status" value="1"/>
</dbReference>
<dbReference type="NCBIfam" id="TIGR00231">
    <property type="entry name" value="small_GTP"/>
    <property type="match status" value="1"/>
</dbReference>
<dbReference type="RefSeq" id="WP_257529679.1">
    <property type="nucleotide sequence ID" value="NZ_JANKAS010000002.1"/>
</dbReference>
<evidence type="ECO:0000256" key="2">
    <source>
        <dbReference type="ARBA" id="ARBA00022723"/>
    </source>
</evidence>
<dbReference type="Gene3D" id="3.40.50.300">
    <property type="entry name" value="P-loop containing nucleotide triphosphate hydrolases"/>
    <property type="match status" value="1"/>
</dbReference>
<comment type="subcellular location">
    <subcellularLocation>
        <location evidence="6">Cytoplasm</location>
    </subcellularLocation>
    <text evidence="6">May associate with membranes.</text>
</comment>
<dbReference type="InterPro" id="IPR042108">
    <property type="entry name" value="GTPase_HflX_N_sf"/>
</dbReference>
<keyword evidence="1 6" id="KW-0963">Cytoplasm</keyword>
<evidence type="ECO:0000259" key="8">
    <source>
        <dbReference type="PROSITE" id="PS51705"/>
    </source>
</evidence>